<reference evidence="1 2" key="1">
    <citation type="submission" date="2018-09" db="EMBL/GenBank/DDBJ databases">
        <title>Murine metabolic-syndrome-specific gut microbial biobank.</title>
        <authorList>
            <person name="Liu C."/>
        </authorList>
    </citation>
    <scope>NUCLEOTIDE SEQUENCE [LARGE SCALE GENOMIC DNA]</scope>
    <source>
        <strain evidence="1 2">0.1xD8-82</strain>
    </source>
</reference>
<gene>
    <name evidence="1" type="ORF">D7V94_04305</name>
</gene>
<dbReference type="Gene3D" id="3.80.30.30">
    <property type="match status" value="1"/>
</dbReference>
<name>A0A3A9B3A2_9FIRM</name>
<dbReference type="PANTHER" id="PTHR37822">
    <property type="entry name" value="SPORE PHOTOPRODUCT LYASE-RELATED"/>
    <property type="match status" value="1"/>
</dbReference>
<dbReference type="InterPro" id="IPR058240">
    <property type="entry name" value="rSAM_sf"/>
</dbReference>
<dbReference type="EMBL" id="RAYQ01000003">
    <property type="protein sequence ID" value="RKI93205.1"/>
    <property type="molecule type" value="Genomic_DNA"/>
</dbReference>
<dbReference type="SUPFAM" id="SSF102114">
    <property type="entry name" value="Radical SAM enzymes"/>
    <property type="match status" value="1"/>
</dbReference>
<dbReference type="OrthoDB" id="9783671at2"/>
<organism evidence="1 2">
    <name type="scientific">Parablautia intestinalis</name>
    <dbReference type="NCBI Taxonomy" id="2320100"/>
    <lineage>
        <taxon>Bacteria</taxon>
        <taxon>Bacillati</taxon>
        <taxon>Bacillota</taxon>
        <taxon>Clostridia</taxon>
        <taxon>Lachnospirales</taxon>
        <taxon>Lachnospiraceae</taxon>
        <taxon>Parablautia</taxon>
    </lineage>
</organism>
<dbReference type="PANTHER" id="PTHR37822:SF2">
    <property type="entry name" value="SPORE PHOTOPRODUCT LYASE"/>
    <property type="match status" value="1"/>
</dbReference>
<dbReference type="GO" id="GO:0042601">
    <property type="term" value="C:endospore-forming forespore"/>
    <property type="evidence" value="ECO:0007669"/>
    <property type="project" value="TreeGrafter"/>
</dbReference>
<sequence>MKNLKGEYYNAPFSHVYVEKEVRDHLRTKRILDRLPGAEVIEIDHYKDVFCRKGQDYILQHKAQNLILGAKHGKLLYKGAPVCQSFGNKNFYYTSCMMNCVFDCEYCYLKGMYPSGNLVVFVNLENIFREVERILLEEELYLCISYDTDLTALEEFTGYVREWLQFAENKEGLTIEIRTKAADIHFFEDHAPSPGVIYGITLSPREVIEAYEHKTPSLKRRTAFAAQALEKGYRVRLCFDPMIYCKDWKRQYENMLENVFADINMERIEDVSVGSFRVSQDYLKRMRKQQPCSAAVQFPFINDKGVYHYPQELAGEMEQYLVDRLKEKIPEEKIFLWEDEEI</sequence>
<accession>A0A3A9B3A2</accession>
<dbReference type="InterPro" id="IPR049539">
    <property type="entry name" value="SPL"/>
</dbReference>
<dbReference type="RefSeq" id="WP_120467126.1">
    <property type="nucleotide sequence ID" value="NZ_RAYQ01000003.1"/>
</dbReference>
<keyword evidence="2" id="KW-1185">Reference proteome</keyword>
<dbReference type="AlphaFoldDB" id="A0A3A9B3A2"/>
<dbReference type="GO" id="GO:0003913">
    <property type="term" value="F:DNA photolyase activity"/>
    <property type="evidence" value="ECO:0007669"/>
    <property type="project" value="TreeGrafter"/>
</dbReference>
<dbReference type="Proteomes" id="UP000280696">
    <property type="component" value="Unassembled WGS sequence"/>
</dbReference>
<proteinExistence type="predicted"/>
<dbReference type="Pfam" id="PF20903">
    <property type="entry name" value="SPL"/>
    <property type="match status" value="1"/>
</dbReference>
<dbReference type="GO" id="GO:1904047">
    <property type="term" value="F:S-adenosyl-L-methionine binding"/>
    <property type="evidence" value="ECO:0007669"/>
    <property type="project" value="TreeGrafter"/>
</dbReference>
<dbReference type="GO" id="GO:0051539">
    <property type="term" value="F:4 iron, 4 sulfur cluster binding"/>
    <property type="evidence" value="ECO:0007669"/>
    <property type="project" value="TreeGrafter"/>
</dbReference>
<protein>
    <submittedName>
        <fullName evidence="1">Radical SAM protein</fullName>
    </submittedName>
</protein>
<evidence type="ECO:0000313" key="1">
    <source>
        <dbReference type="EMBL" id="RKI93205.1"/>
    </source>
</evidence>
<evidence type="ECO:0000313" key="2">
    <source>
        <dbReference type="Proteomes" id="UP000280696"/>
    </source>
</evidence>
<dbReference type="Gene3D" id="3.40.50.12110">
    <property type="match status" value="1"/>
</dbReference>
<comment type="caution">
    <text evidence="1">The sequence shown here is derived from an EMBL/GenBank/DDBJ whole genome shotgun (WGS) entry which is preliminary data.</text>
</comment>